<dbReference type="Proteomes" id="UP000766486">
    <property type="component" value="Unassembled WGS sequence"/>
</dbReference>
<protein>
    <submittedName>
        <fullName evidence="1">Uncharacterized protein</fullName>
    </submittedName>
</protein>
<evidence type="ECO:0000313" key="1">
    <source>
        <dbReference type="EMBL" id="VUC30271.1"/>
    </source>
</evidence>
<evidence type="ECO:0000313" key="2">
    <source>
        <dbReference type="Proteomes" id="UP000766486"/>
    </source>
</evidence>
<organism evidence="1 2">
    <name type="scientific">Bionectria ochroleuca</name>
    <name type="common">Gliocladium roseum</name>
    <dbReference type="NCBI Taxonomy" id="29856"/>
    <lineage>
        <taxon>Eukaryota</taxon>
        <taxon>Fungi</taxon>
        <taxon>Dikarya</taxon>
        <taxon>Ascomycota</taxon>
        <taxon>Pezizomycotina</taxon>
        <taxon>Sordariomycetes</taxon>
        <taxon>Hypocreomycetidae</taxon>
        <taxon>Hypocreales</taxon>
        <taxon>Bionectriaceae</taxon>
        <taxon>Clonostachys</taxon>
    </lineage>
</organism>
<proteinExistence type="predicted"/>
<gene>
    <name evidence="1" type="ORF">CLO192961_LOCUS282166</name>
</gene>
<name>A0ABY6UHN7_BIOOC</name>
<sequence length="108" mass="12758">MLARGINDETILYDVYRYLRYEGTKTQLRIHRPEDDNFSATFEIPQTRELEFIFPESKRIFVDDIRVCGVGAKRTRWSDSDRLHGELEETSFVSMEARTAHKIIFQPS</sequence>
<accession>A0ABY6UHN7</accession>
<keyword evidence="2" id="KW-1185">Reference proteome</keyword>
<dbReference type="EMBL" id="CABFNS010000816">
    <property type="protein sequence ID" value="VUC30271.1"/>
    <property type="molecule type" value="Genomic_DNA"/>
</dbReference>
<reference evidence="1 2" key="1">
    <citation type="submission" date="2019-06" db="EMBL/GenBank/DDBJ databases">
        <authorList>
            <person name="Broberg M."/>
        </authorList>
    </citation>
    <scope>NUCLEOTIDE SEQUENCE [LARGE SCALE GENOMIC DNA]</scope>
</reference>
<comment type="caution">
    <text evidence="1">The sequence shown here is derived from an EMBL/GenBank/DDBJ whole genome shotgun (WGS) entry which is preliminary data.</text>
</comment>